<dbReference type="CDD" id="cd19180">
    <property type="entry name" value="SET_SpSET10-like"/>
    <property type="match status" value="1"/>
</dbReference>
<comment type="caution">
    <text evidence="1">The sequence shown here is derived from an EMBL/GenBank/DDBJ whole genome shotgun (WGS) entry which is preliminary data.</text>
</comment>
<dbReference type="InterPro" id="IPR046341">
    <property type="entry name" value="SET_dom_sf"/>
</dbReference>
<accession>A0A2B7WTQ2</accession>
<dbReference type="AlphaFoldDB" id="A0A2B7WTQ2"/>
<sequence length="727" mass="82498">MDPQPVSYGGPISKNLQSLIEWGTNLGGGLHKGVELFNDASKGQYLRVKPDWTGTTTTIPSGTCVAKCPIKATMSTLNLIQGVEGLPEHDFSCPADFLALVEPEGALAFFLMHERIRGEESFWAPYIRSLPEMEQLTTTQYYEGEDLEWLRGTNLFNAREMRLELWQLKYDQGVRALKGLGVPAADSYSWDLFLWAATICTSRAFSSKVLTGFEGQSALEGRESPVLLPLVDLSNHQPLAKVEWQAAKDAVNLVVLEDSSPGQEIHNNYGPRSNDQLMVSYGFCIPGNVCDYRTVALNAPPDTPLYEAKRVQEAEYPSPENEPREFGYYVFNIFNPFVADESTTERSVFSRDLFDATSIMAANDRELQSLQVEKERIYIPSEEYGNSRCVLAALGQIAVELISHLARNRVGGFLDKEPQSQKQRHAKFYREGQRMISEHALTVTGWMLSRAKEINLETTPATSIRRLDDYLSRLPPERSDETTIKRLKSLIEDRESIVKYDGELFKDDKILSVLPPRIRQSCHSFLNDVMYEAKNIFGNSGMPMEATFLRYAIFLCICAAAYRHLHAGQQQLEGPQTGHTDSLPPRVKRWIEILLENNPAPPTDEGWVFPDDDDEMLLVNFDALVENIRSSDRKVFDDMKQFTGPWNEDEPWLSGNWLRWSWLIVQDEVIQLVRDPLRFVTDEEYQVGPTQLSAYLKSEPYLYIPQLPSDILHVLRSSTKPGSCDYL</sequence>
<evidence type="ECO:0008006" key="3">
    <source>
        <dbReference type="Google" id="ProtNLM"/>
    </source>
</evidence>
<name>A0A2B7WTQ2_POLH7</name>
<dbReference type="Proteomes" id="UP000224634">
    <property type="component" value="Unassembled WGS sequence"/>
</dbReference>
<evidence type="ECO:0000313" key="1">
    <source>
        <dbReference type="EMBL" id="PGG99969.1"/>
    </source>
</evidence>
<evidence type="ECO:0000313" key="2">
    <source>
        <dbReference type="Proteomes" id="UP000224634"/>
    </source>
</evidence>
<dbReference type="STRING" id="1447883.A0A2B7WTQ2"/>
<proteinExistence type="predicted"/>
<dbReference type="PANTHER" id="PTHR13271:SF135">
    <property type="entry name" value="SET DOMAIN PROTEIN (AFU_ORTHOLOGUE AFUA_4G11040)"/>
    <property type="match status" value="1"/>
</dbReference>
<dbReference type="EMBL" id="PDNA01000261">
    <property type="protein sequence ID" value="PGG99969.1"/>
    <property type="molecule type" value="Genomic_DNA"/>
</dbReference>
<organism evidence="1 2">
    <name type="scientific">Polytolypa hystricis (strain UAMH7299)</name>
    <dbReference type="NCBI Taxonomy" id="1447883"/>
    <lineage>
        <taxon>Eukaryota</taxon>
        <taxon>Fungi</taxon>
        <taxon>Dikarya</taxon>
        <taxon>Ascomycota</taxon>
        <taxon>Pezizomycotina</taxon>
        <taxon>Eurotiomycetes</taxon>
        <taxon>Eurotiomycetidae</taxon>
        <taxon>Onygenales</taxon>
        <taxon>Onygenales incertae sedis</taxon>
        <taxon>Polytolypa</taxon>
    </lineage>
</organism>
<dbReference type="SUPFAM" id="SSF82199">
    <property type="entry name" value="SET domain"/>
    <property type="match status" value="1"/>
</dbReference>
<gene>
    <name evidence="1" type="ORF">AJ80_09255</name>
</gene>
<dbReference type="GO" id="GO:0016279">
    <property type="term" value="F:protein-lysine N-methyltransferase activity"/>
    <property type="evidence" value="ECO:0007669"/>
    <property type="project" value="InterPro"/>
</dbReference>
<dbReference type="InterPro" id="IPR044432">
    <property type="entry name" value="Set10/Efm1_SET"/>
</dbReference>
<dbReference type="InterPro" id="IPR050600">
    <property type="entry name" value="SETD3_SETD6_MTase"/>
</dbReference>
<reference evidence="1 2" key="1">
    <citation type="submission" date="2017-10" db="EMBL/GenBank/DDBJ databases">
        <title>Comparative genomics in systemic dimorphic fungi from Ajellomycetaceae.</title>
        <authorList>
            <person name="Munoz J.F."/>
            <person name="Mcewen J.G."/>
            <person name="Clay O.K."/>
            <person name="Cuomo C.A."/>
        </authorList>
    </citation>
    <scope>NUCLEOTIDE SEQUENCE [LARGE SCALE GENOMIC DNA]</scope>
    <source>
        <strain evidence="1 2">UAMH7299</strain>
    </source>
</reference>
<protein>
    <recommendedName>
        <fullName evidence="3">SET domain-containing protein</fullName>
    </recommendedName>
</protein>
<dbReference type="PANTHER" id="PTHR13271">
    <property type="entry name" value="UNCHARACTERIZED PUTATIVE METHYLTRANSFERASE"/>
    <property type="match status" value="1"/>
</dbReference>
<dbReference type="OrthoDB" id="42889at2759"/>
<keyword evidence="2" id="KW-1185">Reference proteome</keyword>
<dbReference type="Gene3D" id="3.90.1410.10">
    <property type="entry name" value="set domain protein methyltransferase, domain 1"/>
    <property type="match status" value="1"/>
</dbReference>